<dbReference type="PANTHER" id="PTHR43539:SF78">
    <property type="entry name" value="FLAVIN-CONTAINING MONOOXYGENASE"/>
    <property type="match status" value="1"/>
</dbReference>
<keyword evidence="4" id="KW-1185">Reference proteome</keyword>
<name>A0ABW5BSM3_9PROT</name>
<dbReference type="PRINTS" id="PR00411">
    <property type="entry name" value="PNDRDTASEI"/>
</dbReference>
<protein>
    <submittedName>
        <fullName evidence="3">NAD(P)-binding domain-containing protein</fullName>
    </submittedName>
</protein>
<dbReference type="PRINTS" id="PR00368">
    <property type="entry name" value="FADPNR"/>
</dbReference>
<organism evidence="3 4">
    <name type="scientific">Kiloniella antarctica</name>
    <dbReference type="NCBI Taxonomy" id="1550907"/>
    <lineage>
        <taxon>Bacteria</taxon>
        <taxon>Pseudomonadati</taxon>
        <taxon>Pseudomonadota</taxon>
        <taxon>Alphaproteobacteria</taxon>
        <taxon>Rhodospirillales</taxon>
        <taxon>Kiloniellaceae</taxon>
        <taxon>Kiloniella</taxon>
    </lineage>
</organism>
<sequence length="481" mass="52571">MKNTNTNNRVIVIGAGPVGISAAAQLIARGLEPLLLEKGSRVGHAILEWGHVRVFTPWQYITDKAVMDLLEPMGWKHPDKKHLPTGQEIVDEYLVPAAEITALKNHILYDANVVAVSKLGLSKSSTLDRNSVPFTVHYKTSDREHNVIEAMAVIDASGTWYNPNPIGADGLMVPGEQEFSDRISYGIPETLTRNKALYEGKKTLVLGSGHSAINVVLDVLQLKKENADTKLIWGLRRNKIEKLLGGGINDKLPARSALGTAAKEAIDDGALELYAPMNVRKISKIGCRMNVEMDIDDKIQTIEVDRIIVATGFHPNLEMLREIRLDLDVVVEAPNVLAPMIDPNFHSCGTVRPHGIDELSHTDKNFFIVGMKAYGRAPTFLMKTGYEQVRSIADELAGNHEAARKIELDLPQTGVCSSRPQISTSTEPLAVSSECCEIAPVEKPPSKECCDSTPITEKKPEVASGKCCGPAPTHTAKSNWD</sequence>
<dbReference type="InterPro" id="IPR050982">
    <property type="entry name" value="Auxin_biosynth/cation_transpt"/>
</dbReference>
<feature type="region of interest" description="Disordered" evidence="2">
    <location>
        <begin position="444"/>
        <end position="481"/>
    </location>
</feature>
<evidence type="ECO:0000256" key="2">
    <source>
        <dbReference type="SAM" id="MobiDB-lite"/>
    </source>
</evidence>
<evidence type="ECO:0000313" key="4">
    <source>
        <dbReference type="Proteomes" id="UP001597294"/>
    </source>
</evidence>
<accession>A0ABW5BSM3</accession>
<gene>
    <name evidence="3" type="ORF">ACFSKO_19765</name>
</gene>
<reference evidence="4" key="1">
    <citation type="journal article" date="2019" name="Int. J. Syst. Evol. Microbiol.">
        <title>The Global Catalogue of Microorganisms (GCM) 10K type strain sequencing project: providing services to taxonomists for standard genome sequencing and annotation.</title>
        <authorList>
            <consortium name="The Broad Institute Genomics Platform"/>
            <consortium name="The Broad Institute Genome Sequencing Center for Infectious Disease"/>
            <person name="Wu L."/>
            <person name="Ma J."/>
        </authorList>
    </citation>
    <scope>NUCLEOTIDE SEQUENCE [LARGE SCALE GENOMIC DNA]</scope>
    <source>
        <strain evidence="4">CGMCC 4.7192</strain>
    </source>
</reference>
<keyword evidence="1" id="KW-0560">Oxidoreductase</keyword>
<dbReference type="Gene3D" id="3.50.50.60">
    <property type="entry name" value="FAD/NAD(P)-binding domain"/>
    <property type="match status" value="1"/>
</dbReference>
<evidence type="ECO:0000256" key="1">
    <source>
        <dbReference type="ARBA" id="ARBA00023002"/>
    </source>
</evidence>
<dbReference type="Proteomes" id="UP001597294">
    <property type="component" value="Unassembled WGS sequence"/>
</dbReference>
<comment type="caution">
    <text evidence="3">The sequence shown here is derived from an EMBL/GenBank/DDBJ whole genome shotgun (WGS) entry which is preliminary data.</text>
</comment>
<proteinExistence type="predicted"/>
<dbReference type="Pfam" id="PF13738">
    <property type="entry name" value="Pyr_redox_3"/>
    <property type="match status" value="1"/>
</dbReference>
<dbReference type="PANTHER" id="PTHR43539">
    <property type="entry name" value="FLAVIN-BINDING MONOOXYGENASE-LIKE PROTEIN (AFU_ORTHOLOGUE AFUA_4G09220)"/>
    <property type="match status" value="1"/>
</dbReference>
<evidence type="ECO:0000313" key="3">
    <source>
        <dbReference type="EMBL" id="MFD2207858.1"/>
    </source>
</evidence>
<dbReference type="SUPFAM" id="SSF51905">
    <property type="entry name" value="FAD/NAD(P)-binding domain"/>
    <property type="match status" value="1"/>
</dbReference>
<dbReference type="RefSeq" id="WP_380254920.1">
    <property type="nucleotide sequence ID" value="NZ_JBHUII010000013.1"/>
</dbReference>
<dbReference type="EMBL" id="JBHUII010000013">
    <property type="protein sequence ID" value="MFD2207858.1"/>
    <property type="molecule type" value="Genomic_DNA"/>
</dbReference>
<dbReference type="InterPro" id="IPR036188">
    <property type="entry name" value="FAD/NAD-bd_sf"/>
</dbReference>
<feature type="compositionally biased region" description="Basic and acidic residues" evidence="2">
    <location>
        <begin position="444"/>
        <end position="461"/>
    </location>
</feature>